<dbReference type="EMBL" id="JASBNA010000016">
    <property type="protein sequence ID" value="KAK7686724.1"/>
    <property type="molecule type" value="Genomic_DNA"/>
</dbReference>
<dbReference type="EC" id="3.1.1.-" evidence="3"/>
<dbReference type="AlphaFoldDB" id="A0AAW0G924"/>
<evidence type="ECO:0000313" key="5">
    <source>
        <dbReference type="EMBL" id="KAK7686724.1"/>
    </source>
</evidence>
<dbReference type="PANTHER" id="PTHR11559">
    <property type="entry name" value="CARBOXYLESTERASE"/>
    <property type="match status" value="1"/>
</dbReference>
<gene>
    <name evidence="5" type="ORF">QCA50_010324</name>
</gene>
<comment type="caution">
    <text evidence="5">The sequence shown here is derived from an EMBL/GenBank/DDBJ whole genome shotgun (WGS) entry which is preliminary data.</text>
</comment>
<evidence type="ECO:0000256" key="2">
    <source>
        <dbReference type="ARBA" id="ARBA00022801"/>
    </source>
</evidence>
<protein>
    <recommendedName>
        <fullName evidence="3">Carboxylic ester hydrolase</fullName>
        <ecNumber evidence="3">3.1.1.-</ecNumber>
    </recommendedName>
</protein>
<dbReference type="PROSITE" id="PS00941">
    <property type="entry name" value="CARBOXYLESTERASE_B_2"/>
    <property type="match status" value="1"/>
</dbReference>
<keyword evidence="2 3" id="KW-0378">Hydrolase</keyword>
<name>A0AAW0G924_9APHY</name>
<sequence>MVILQAFHLFFALFAVTLVTAASDPLQISLTSGTFRGQSVSNVTDAWLGIPFAQPPTGSLRFKAPVAITRPAPGVQNATSFGSSCPQPSSSGSQSEDCLFLNVFRPAGTSNNAKLPVLVWFYGGAFMQGTASTNSTDPTRIIQRSVATGKPIMFVSVNYRVNTFGFLSSSHVAPEDLNAGLHDQRMALMFVQDNIAAFGGDPAKVTIWGQSAGAGSVEAQVVFPASGKSLFRAAIFDSSTGPFKTAPPASRYDDPGFPFARLLQAIGCNSGPQTLLCLQKASFEKIHNWTITAAANTLNGQLWQPSVGPPGSFAPRRPSLQIASGGFSKVPILAGTNVNEGTIFSTSLLNLNVAPEEEDGAFDNFIKALLIDPSTVTNSTLSRIHELYPANSTQNGAPHATGNSLFDRAAAWYTDNMFLAPRRLFFDRAASLGQRLFAYHFAELYPESNPTLSNPTLGVTHGSERALLFGPVPSTVEDMLSNQMTDFYINFISDLNPGGGWSAFESNSKSVMHLQRDNLTIVPDDFSLEGTQFLNSAAILAQFQK</sequence>
<keyword evidence="3" id="KW-0732">Signal</keyword>
<reference evidence="5 6" key="1">
    <citation type="submission" date="2022-09" db="EMBL/GenBank/DDBJ databases">
        <authorList>
            <person name="Palmer J.M."/>
        </authorList>
    </citation>
    <scope>NUCLEOTIDE SEQUENCE [LARGE SCALE GENOMIC DNA]</scope>
    <source>
        <strain evidence="5 6">DSM 7382</strain>
    </source>
</reference>
<dbReference type="GO" id="GO:0016787">
    <property type="term" value="F:hydrolase activity"/>
    <property type="evidence" value="ECO:0007669"/>
    <property type="project" value="UniProtKB-KW"/>
</dbReference>
<keyword evidence="6" id="KW-1185">Reference proteome</keyword>
<organism evidence="5 6">
    <name type="scientific">Cerrena zonata</name>
    <dbReference type="NCBI Taxonomy" id="2478898"/>
    <lineage>
        <taxon>Eukaryota</taxon>
        <taxon>Fungi</taxon>
        <taxon>Dikarya</taxon>
        <taxon>Basidiomycota</taxon>
        <taxon>Agaricomycotina</taxon>
        <taxon>Agaricomycetes</taxon>
        <taxon>Polyporales</taxon>
        <taxon>Cerrenaceae</taxon>
        <taxon>Cerrena</taxon>
    </lineage>
</organism>
<dbReference type="Proteomes" id="UP001385951">
    <property type="component" value="Unassembled WGS sequence"/>
</dbReference>
<feature type="chain" id="PRO_5043095656" description="Carboxylic ester hydrolase" evidence="3">
    <location>
        <begin position="22"/>
        <end position="545"/>
    </location>
</feature>
<evidence type="ECO:0000313" key="6">
    <source>
        <dbReference type="Proteomes" id="UP001385951"/>
    </source>
</evidence>
<dbReference type="InterPro" id="IPR019826">
    <property type="entry name" value="Carboxylesterase_B_AS"/>
</dbReference>
<dbReference type="PROSITE" id="PS00122">
    <property type="entry name" value="CARBOXYLESTERASE_B_1"/>
    <property type="match status" value="1"/>
</dbReference>
<dbReference type="InterPro" id="IPR019819">
    <property type="entry name" value="Carboxylesterase_B_CS"/>
</dbReference>
<dbReference type="InterPro" id="IPR029058">
    <property type="entry name" value="AB_hydrolase_fold"/>
</dbReference>
<accession>A0AAW0G924</accession>
<dbReference type="SUPFAM" id="SSF53474">
    <property type="entry name" value="alpha/beta-Hydrolases"/>
    <property type="match status" value="1"/>
</dbReference>
<evidence type="ECO:0000259" key="4">
    <source>
        <dbReference type="Pfam" id="PF00135"/>
    </source>
</evidence>
<feature type="signal peptide" evidence="3">
    <location>
        <begin position="1"/>
        <end position="21"/>
    </location>
</feature>
<evidence type="ECO:0000256" key="1">
    <source>
        <dbReference type="ARBA" id="ARBA00005964"/>
    </source>
</evidence>
<evidence type="ECO:0000256" key="3">
    <source>
        <dbReference type="RuleBase" id="RU361235"/>
    </source>
</evidence>
<feature type="domain" description="Carboxylesterase type B" evidence="4">
    <location>
        <begin position="27"/>
        <end position="518"/>
    </location>
</feature>
<dbReference type="Pfam" id="PF00135">
    <property type="entry name" value="COesterase"/>
    <property type="match status" value="1"/>
</dbReference>
<dbReference type="InterPro" id="IPR050309">
    <property type="entry name" value="Type-B_Carboxylest/Lipase"/>
</dbReference>
<proteinExistence type="inferred from homology"/>
<comment type="similarity">
    <text evidence="1 3">Belongs to the type-B carboxylesterase/lipase family.</text>
</comment>
<dbReference type="Gene3D" id="3.40.50.1820">
    <property type="entry name" value="alpha/beta hydrolase"/>
    <property type="match status" value="1"/>
</dbReference>
<dbReference type="InterPro" id="IPR002018">
    <property type="entry name" value="CarbesteraseB"/>
</dbReference>